<sequence length="268" mass="27092">MPVSDAAKDAARDATTSTVFRVLARSGFAANGVVHILIGGIILAVATGTRAEADQVGAFKAIATAPLGFVALWVVAIALWALALWHVADGLLTRGHRPRKWGARVSEWSQALVFAGLGAVAAAVALGARPNAEETAEDASRGVLAIPGGVFLLGAVGAGFAVAGVVFVVMGLRRTFRNKVTIPHSGPGRSLAGLGAIGFVAKGVALGIIGILLLVAAVKVDPGAAGGLDGAVDGLLEFPFGRVLAGIVGVGLIAYGVFCIFRARYARL</sequence>
<gene>
    <name evidence="3" type="ORF">MIPYR_110035</name>
</gene>
<feature type="transmembrane region" description="Helical" evidence="1">
    <location>
        <begin position="67"/>
        <end position="87"/>
    </location>
</feature>
<evidence type="ECO:0000256" key="1">
    <source>
        <dbReference type="SAM" id="Phobius"/>
    </source>
</evidence>
<feature type="domain" description="DUF1206" evidence="2">
    <location>
        <begin position="197"/>
        <end position="265"/>
    </location>
</feature>
<feature type="transmembrane region" description="Helical" evidence="1">
    <location>
        <begin position="238"/>
        <end position="261"/>
    </location>
</feature>
<dbReference type="AlphaFoldDB" id="A0A1Y5NY41"/>
<dbReference type="EMBL" id="FLQR01000003">
    <property type="protein sequence ID" value="SBS71294.1"/>
    <property type="molecule type" value="Genomic_DNA"/>
</dbReference>
<feature type="domain" description="DUF1206" evidence="2">
    <location>
        <begin position="110"/>
        <end position="174"/>
    </location>
</feature>
<organism evidence="3">
    <name type="scientific">uncultured Microbacterium sp</name>
    <dbReference type="NCBI Taxonomy" id="191216"/>
    <lineage>
        <taxon>Bacteria</taxon>
        <taxon>Bacillati</taxon>
        <taxon>Actinomycetota</taxon>
        <taxon>Actinomycetes</taxon>
        <taxon>Micrococcales</taxon>
        <taxon>Microbacteriaceae</taxon>
        <taxon>Microbacterium</taxon>
        <taxon>environmental samples</taxon>
    </lineage>
</organism>
<reference evidence="3" key="1">
    <citation type="submission" date="2016-03" db="EMBL/GenBank/DDBJ databases">
        <authorList>
            <person name="Ploux O."/>
        </authorList>
    </citation>
    <scope>NUCLEOTIDE SEQUENCE</scope>
    <source>
        <strain evidence="3">UC1</strain>
    </source>
</reference>
<name>A0A1Y5NY41_9MICO</name>
<dbReference type="InterPro" id="IPR009597">
    <property type="entry name" value="DUF1206"/>
</dbReference>
<proteinExistence type="predicted"/>
<dbReference type="Pfam" id="PF06724">
    <property type="entry name" value="DUF1206"/>
    <property type="match status" value="3"/>
</dbReference>
<keyword evidence="1" id="KW-1133">Transmembrane helix</keyword>
<evidence type="ECO:0000259" key="2">
    <source>
        <dbReference type="Pfam" id="PF06724"/>
    </source>
</evidence>
<protein>
    <recommendedName>
        <fullName evidence="2">DUF1206 domain-containing protein</fullName>
    </recommendedName>
</protein>
<keyword evidence="1" id="KW-0472">Membrane</keyword>
<keyword evidence="1" id="KW-0812">Transmembrane</keyword>
<accession>A0A1Y5NY41</accession>
<feature type="domain" description="DUF1206" evidence="2">
    <location>
        <begin position="27"/>
        <end position="91"/>
    </location>
</feature>
<feature type="transmembrane region" description="Helical" evidence="1">
    <location>
        <begin position="191"/>
        <end position="218"/>
    </location>
</feature>
<feature type="transmembrane region" description="Helical" evidence="1">
    <location>
        <begin position="148"/>
        <end position="170"/>
    </location>
</feature>
<evidence type="ECO:0000313" key="3">
    <source>
        <dbReference type="EMBL" id="SBS71294.1"/>
    </source>
</evidence>
<feature type="transmembrane region" description="Helical" evidence="1">
    <location>
        <begin position="108"/>
        <end position="128"/>
    </location>
</feature>
<feature type="transmembrane region" description="Helical" evidence="1">
    <location>
        <begin position="28"/>
        <end position="47"/>
    </location>
</feature>